<dbReference type="SMART" id="SM01250">
    <property type="entry name" value="KAT11"/>
    <property type="match status" value="1"/>
</dbReference>
<comment type="catalytic activity">
    <reaction evidence="16">
        <text>L-lysyl-[protein] + acetyl-CoA = N(6)-acetyl-L-lysyl-[protein] + CoA + H(+)</text>
        <dbReference type="Rhea" id="RHEA:45948"/>
        <dbReference type="Rhea" id="RHEA-COMP:9752"/>
        <dbReference type="Rhea" id="RHEA-COMP:10731"/>
        <dbReference type="ChEBI" id="CHEBI:15378"/>
        <dbReference type="ChEBI" id="CHEBI:29969"/>
        <dbReference type="ChEBI" id="CHEBI:57287"/>
        <dbReference type="ChEBI" id="CHEBI:57288"/>
        <dbReference type="ChEBI" id="CHEBI:61930"/>
        <dbReference type="EC" id="2.3.1.48"/>
    </reaction>
</comment>
<feature type="domain" description="ZZ-type" evidence="23">
    <location>
        <begin position="1244"/>
        <end position="1299"/>
    </location>
</feature>
<feature type="compositionally biased region" description="Basic residues" evidence="20">
    <location>
        <begin position="1065"/>
        <end position="1080"/>
    </location>
</feature>
<evidence type="ECO:0000256" key="20">
    <source>
        <dbReference type="SAM" id="MobiDB-lite"/>
    </source>
</evidence>
<feature type="domain" description="TAZ-type" evidence="22">
    <location>
        <begin position="1308"/>
        <end position="1393"/>
    </location>
</feature>
<dbReference type="PROSITE" id="PS50135">
    <property type="entry name" value="ZF_ZZ_2"/>
    <property type="match status" value="1"/>
</dbReference>
<feature type="compositionally biased region" description="Low complexity" evidence="20">
    <location>
        <begin position="83"/>
        <end position="100"/>
    </location>
</feature>
<dbReference type="GO" id="GO:0031490">
    <property type="term" value="F:chromatin DNA binding"/>
    <property type="evidence" value="ECO:0007669"/>
    <property type="project" value="TreeGrafter"/>
</dbReference>
<evidence type="ECO:0000256" key="3">
    <source>
        <dbReference type="ARBA" id="ARBA00013184"/>
    </source>
</evidence>
<organism evidence="25 26">
    <name type="scientific">Fragilariopsis cylindrus CCMP1102</name>
    <dbReference type="NCBI Taxonomy" id="635003"/>
    <lineage>
        <taxon>Eukaryota</taxon>
        <taxon>Sar</taxon>
        <taxon>Stramenopiles</taxon>
        <taxon>Ochrophyta</taxon>
        <taxon>Bacillariophyta</taxon>
        <taxon>Bacillariophyceae</taxon>
        <taxon>Bacillariophycidae</taxon>
        <taxon>Bacillariales</taxon>
        <taxon>Bacillariaceae</taxon>
        <taxon>Fragilariopsis</taxon>
    </lineage>
</organism>
<proteinExistence type="predicted"/>
<dbReference type="Gene3D" id="1.20.920.10">
    <property type="entry name" value="Bromodomain-like"/>
    <property type="match status" value="1"/>
</dbReference>
<keyword evidence="19" id="KW-0175">Coiled coil</keyword>
<dbReference type="GO" id="GO:0045944">
    <property type="term" value="P:positive regulation of transcription by RNA polymerase II"/>
    <property type="evidence" value="ECO:0007669"/>
    <property type="project" value="TreeGrafter"/>
</dbReference>
<dbReference type="Pfam" id="PF00569">
    <property type="entry name" value="ZZ"/>
    <property type="match status" value="1"/>
</dbReference>
<evidence type="ECO:0000259" key="21">
    <source>
        <dbReference type="PROSITE" id="PS50014"/>
    </source>
</evidence>
<evidence type="ECO:0000256" key="9">
    <source>
        <dbReference type="ARBA" id="ARBA00022853"/>
    </source>
</evidence>
<dbReference type="PROSITE" id="PS50014">
    <property type="entry name" value="BROMODOMAIN_2"/>
    <property type="match status" value="1"/>
</dbReference>
<keyword evidence="14" id="KW-0539">Nucleus</keyword>
<dbReference type="GO" id="GO:0005634">
    <property type="term" value="C:nucleus"/>
    <property type="evidence" value="ECO:0007669"/>
    <property type="project" value="UniProtKB-SubCell"/>
</dbReference>
<keyword evidence="4" id="KW-0488">Methylation</keyword>
<evidence type="ECO:0000313" key="25">
    <source>
        <dbReference type="EMBL" id="OEU17169.1"/>
    </source>
</evidence>
<feature type="compositionally biased region" description="Polar residues" evidence="20">
    <location>
        <begin position="291"/>
        <end position="314"/>
    </location>
</feature>
<feature type="domain" description="CBP/p300-type HAT" evidence="24">
    <location>
        <begin position="800"/>
        <end position="1242"/>
    </location>
</feature>
<feature type="domain" description="Bromo" evidence="21">
    <location>
        <begin position="561"/>
        <end position="633"/>
    </location>
</feature>
<dbReference type="SUPFAM" id="SSF57933">
    <property type="entry name" value="TAZ domain"/>
    <property type="match status" value="2"/>
</dbReference>
<dbReference type="GO" id="GO:0000123">
    <property type="term" value="C:histone acetyltransferase complex"/>
    <property type="evidence" value="ECO:0007669"/>
    <property type="project" value="TreeGrafter"/>
</dbReference>
<feature type="region of interest" description="Disordered" evidence="20">
    <location>
        <begin position="419"/>
        <end position="520"/>
    </location>
</feature>
<dbReference type="SUPFAM" id="SSF57850">
    <property type="entry name" value="RING/U-box"/>
    <property type="match status" value="1"/>
</dbReference>
<keyword evidence="15" id="KW-0012">Acyltransferase</keyword>
<evidence type="ECO:0000256" key="6">
    <source>
        <dbReference type="ARBA" id="ARBA00022723"/>
    </source>
</evidence>
<dbReference type="InterPro" id="IPR001487">
    <property type="entry name" value="Bromodomain"/>
</dbReference>
<evidence type="ECO:0000256" key="16">
    <source>
        <dbReference type="ARBA" id="ARBA00048017"/>
    </source>
</evidence>
<feature type="compositionally biased region" description="Low complexity" evidence="20">
    <location>
        <begin position="1"/>
        <end position="74"/>
    </location>
</feature>
<dbReference type="Gene3D" id="3.30.60.90">
    <property type="match status" value="1"/>
</dbReference>
<feature type="region of interest" description="Disordered" evidence="20">
    <location>
        <begin position="189"/>
        <end position="341"/>
    </location>
</feature>
<dbReference type="GO" id="GO:0008270">
    <property type="term" value="F:zinc ion binding"/>
    <property type="evidence" value="ECO:0007669"/>
    <property type="project" value="UniProtKB-KW"/>
</dbReference>
<feature type="compositionally biased region" description="Low complexity" evidence="20">
    <location>
        <begin position="315"/>
        <end position="328"/>
    </location>
</feature>
<evidence type="ECO:0000256" key="7">
    <source>
        <dbReference type="ARBA" id="ARBA00022771"/>
    </source>
</evidence>
<dbReference type="PRINTS" id="PR00503">
    <property type="entry name" value="BROMODOMAIN"/>
</dbReference>
<feature type="region of interest" description="Disordered" evidence="20">
    <location>
        <begin position="1055"/>
        <end position="1089"/>
    </location>
</feature>
<keyword evidence="7 18" id="KW-0863">Zinc-finger</keyword>
<evidence type="ECO:0000256" key="18">
    <source>
        <dbReference type="PROSITE-ProRule" id="PRU00228"/>
    </source>
</evidence>
<dbReference type="KEGG" id="fcy:FRACYDRAFT_207494"/>
<dbReference type="SUPFAM" id="SSF47370">
    <property type="entry name" value="Bromodomain"/>
    <property type="match status" value="1"/>
</dbReference>
<dbReference type="PROSITE" id="PS01357">
    <property type="entry name" value="ZF_ZZ_1"/>
    <property type="match status" value="1"/>
</dbReference>
<keyword evidence="10" id="KW-0805">Transcription regulation</keyword>
<feature type="region of interest" description="Disordered" evidence="20">
    <location>
        <begin position="1"/>
        <end position="125"/>
    </location>
</feature>
<reference evidence="25 26" key="1">
    <citation type="submission" date="2016-09" db="EMBL/GenBank/DDBJ databases">
        <title>Extensive genetic diversity and differential bi-allelic expression allows diatom success in the polar Southern Ocean.</title>
        <authorList>
            <consortium name="DOE Joint Genome Institute"/>
            <person name="Mock T."/>
            <person name="Otillar R.P."/>
            <person name="Strauss J."/>
            <person name="Dupont C."/>
            <person name="Frickenhaus S."/>
            <person name="Maumus F."/>
            <person name="Mcmullan M."/>
            <person name="Sanges R."/>
            <person name="Schmutz J."/>
            <person name="Toseland A."/>
            <person name="Valas R."/>
            <person name="Veluchamy A."/>
            <person name="Ward B.J."/>
            <person name="Allen A."/>
            <person name="Barry K."/>
            <person name="Falciatore A."/>
            <person name="Ferrante M."/>
            <person name="Fortunato A.E."/>
            <person name="Gloeckner G."/>
            <person name="Gruber A."/>
            <person name="Hipkin R."/>
            <person name="Janech M."/>
            <person name="Kroth P."/>
            <person name="Leese F."/>
            <person name="Lindquist E."/>
            <person name="Lyon B.R."/>
            <person name="Martin J."/>
            <person name="Mayer C."/>
            <person name="Parker M."/>
            <person name="Quesneville H."/>
            <person name="Raymond J."/>
            <person name="Uhlig C."/>
            <person name="Valentin K.U."/>
            <person name="Worden A.Z."/>
            <person name="Armbrust E.V."/>
            <person name="Bowler C."/>
            <person name="Green B."/>
            <person name="Moulton V."/>
            <person name="Van Oosterhout C."/>
            <person name="Grigoriev I."/>
        </authorList>
    </citation>
    <scope>NUCLEOTIDE SEQUENCE [LARGE SCALE GENOMIC DNA]</scope>
    <source>
        <strain evidence="25 26">CCMP1102</strain>
    </source>
</reference>
<evidence type="ECO:0000256" key="14">
    <source>
        <dbReference type="ARBA" id="ARBA00023242"/>
    </source>
</evidence>
<dbReference type="Proteomes" id="UP000095751">
    <property type="component" value="Unassembled WGS sequence"/>
</dbReference>
<dbReference type="SMART" id="SM00297">
    <property type="entry name" value="BROMO"/>
    <property type="match status" value="1"/>
</dbReference>
<keyword evidence="11 17" id="KW-0103">Bromodomain</keyword>
<evidence type="ECO:0000256" key="15">
    <source>
        <dbReference type="ARBA" id="ARBA00023315"/>
    </source>
</evidence>
<dbReference type="Gene3D" id="1.20.1020.10">
    <property type="entry name" value="TAZ domain"/>
    <property type="match status" value="2"/>
</dbReference>
<dbReference type="PROSITE" id="PS50134">
    <property type="entry name" value="ZF_TAZ"/>
    <property type="match status" value="2"/>
</dbReference>
<evidence type="ECO:0000256" key="12">
    <source>
        <dbReference type="ARBA" id="ARBA00023159"/>
    </source>
</evidence>
<dbReference type="InterPro" id="IPR000197">
    <property type="entry name" value="Znf_TAZ"/>
</dbReference>
<dbReference type="OrthoDB" id="899at2759"/>
<feature type="compositionally biased region" description="Basic and acidic residues" evidence="20">
    <location>
        <begin position="195"/>
        <end position="208"/>
    </location>
</feature>
<evidence type="ECO:0000259" key="23">
    <source>
        <dbReference type="PROSITE" id="PS50135"/>
    </source>
</evidence>
<dbReference type="InterPro" id="IPR031162">
    <property type="entry name" value="CBP_P300_HAT"/>
</dbReference>
<comment type="function">
    <text evidence="1">Acetyltransferase enzyme. Acetylates histones, giving a specific tag for transcriptional activation.</text>
</comment>
<evidence type="ECO:0000256" key="4">
    <source>
        <dbReference type="ARBA" id="ARBA00022481"/>
    </source>
</evidence>
<dbReference type="Pfam" id="PF08214">
    <property type="entry name" value="HAT_KAT11"/>
    <property type="match status" value="1"/>
</dbReference>
<dbReference type="Gene3D" id="1.10.246.20">
    <property type="entry name" value="Coactivator CBP, KIX domain"/>
    <property type="match status" value="1"/>
</dbReference>
<dbReference type="Gene3D" id="3.30.40.10">
    <property type="entry name" value="Zinc/RING finger domain, C3HC4 (zinc finger)"/>
    <property type="match status" value="1"/>
</dbReference>
<dbReference type="Pfam" id="PF16987">
    <property type="entry name" value="KIX_2"/>
    <property type="match status" value="1"/>
</dbReference>
<feature type="domain" description="TAZ-type" evidence="22">
    <location>
        <begin position="334"/>
        <end position="414"/>
    </location>
</feature>
<keyword evidence="13" id="KW-0804">Transcription</keyword>
<dbReference type="InterPro" id="IPR013083">
    <property type="entry name" value="Znf_RING/FYVE/PHD"/>
</dbReference>
<dbReference type="PROSITE" id="PS51727">
    <property type="entry name" value="CBP_P300_HAT"/>
    <property type="match status" value="1"/>
</dbReference>
<evidence type="ECO:0000256" key="1">
    <source>
        <dbReference type="ARBA" id="ARBA00002581"/>
    </source>
</evidence>
<feature type="compositionally biased region" description="Gly residues" evidence="20">
    <location>
        <begin position="101"/>
        <end position="113"/>
    </location>
</feature>
<sequence>MGSHSMSNSMGNSMNGMGNTMNNNNSMNGTNTMNSSMNNSMSNNTMNAPMGGNSMNNMGGNSTNGPTNNGASSSRGNNVMNPSGRNSVSNSASGSVNGSASGNGSGSGSGTSGLNGNWQTDRDTPHRREMIQHIVKMLKKDKTGSPEWLSKLPQMAKQLEVSLYRNARSFDAYVDMNTLKQRLQQIAVQVSQKARGQDHGRRDRHRDSQQNSNGIRQDGSSSSYTGNNPSNRTDRNSTINNNNPSSGMSNVSTLPISSGGYQQRSMSNTASSNAGTQQQQQQQSSMPPPSTNGGSANGLTGSDFTSPALSPTGGSQNPNNTSLPSSSSRRNDSEWQKVRHKQQRLLLLRHASRCQHKGTKCPVTPHCASMKKLWEHIAHCKDQHCSVAHCMSSRYVLSHYRRCKDPRCPACGPVRETIRKSHEREQQQGNRQPTSSSSTPFDTEVPGPSSSPDALPATKRPRIDPNASNMPPPNPTDGQPNQPLSAPSDVIAPPTNSNEKVSKPPSPTPSSSANKGSEDRSLLDSFTLDQIALHLASLNRAADLPPAKLKQKCLEVLKGLQAHQHGWVFNVPVDPVELGLPDYFELIKKPMDLGSVQKKLEKGEYHAIKDFQSDVNLSFENAMTYNEQGSVVYDMAKELKTKFEGDFKKLEQQLESEDRERRENDRACVLCGCEKRLFEPPVFFCNGINCASKRIRRNSHFYIGGNNQYFWCNQCYGELEEKSPIELIDLTVKKTDLKKKKNDEIVEESWVQCDICERWIHQICGLFNTRQNKEHHSEYCCPLCLLEKRKKNPVTPPPRPAGATELPRTKLSEFIENHVRKKIEKRRRNVAEEKCRIENISMDDALKDAREGGNVIIRQVTSMDRKLEVREGIKNRYAHKNYPDEFSFRCKCLLVFQEIDGVDVVLFALYLYEHGEDSPRPNTRSIYISYLDSVHYMRPRKLRTFVYHEILISYCDYARQRGFATVHIWACPPLKGDDYIFYAKPEDQKTPRDSRLRQWYIDMLVECQNRGIVGRLTNMYDLYFANASIDATAVPYHEGDYFPGEAENIIKMLDDEGGKKNGSSGKKKKQKNQSKSKNRGGTRSTGVDEEALLASGMMDGVKNYEELDRDQVMVKLGEAIQPMKESFLVAFLTWSGIKEEDLEVPEAIAKYREEHPENVVPLPSGNKRNADGQTKDEVVPLDADGHPLKVLDDDAEDLDCEFLNNRQAFLNLCRGNHYQFDELRRAKHTSMMVLWHLQNRDAPKYVQQCVSCSREILSGKRYHCNSCPDYDLCETCYKDPKTNRGTCTHKLQEIKVESEGQSDSSGLTETQRKQRQRNLMLHIQLIEHASRCTSSTCQSKNCAKMKEYLQHARTCKTKVVGGCRICKRIWTLLRIHAQKCKEPVCPIPQCMIIREKMRELQKQQQAMDDRRRQEMNRHYGRMSMTSGSG</sequence>
<dbReference type="InterPro" id="IPR036529">
    <property type="entry name" value="KIX_dom_sf"/>
</dbReference>
<dbReference type="InterPro" id="IPR043145">
    <property type="entry name" value="Znf_ZZ_sf"/>
</dbReference>
<dbReference type="SMART" id="SM00291">
    <property type="entry name" value="ZnF_ZZ"/>
    <property type="match status" value="1"/>
</dbReference>
<keyword evidence="6" id="KW-0479">Metal-binding</keyword>
<comment type="subcellular location">
    <subcellularLocation>
        <location evidence="2">Nucleus</location>
    </subcellularLocation>
</comment>
<feature type="compositionally biased region" description="Polar residues" evidence="20">
    <location>
        <begin position="427"/>
        <end position="441"/>
    </location>
</feature>
<name>A0A1E7FG71_9STRA</name>
<dbReference type="GO" id="GO:0004402">
    <property type="term" value="F:histone acetyltransferase activity"/>
    <property type="evidence" value="ECO:0007669"/>
    <property type="project" value="InterPro"/>
</dbReference>
<dbReference type="InterPro" id="IPR035898">
    <property type="entry name" value="TAZ_dom_sf"/>
</dbReference>
<dbReference type="InParanoid" id="A0A1E7FG71"/>
<evidence type="ECO:0000256" key="11">
    <source>
        <dbReference type="ARBA" id="ARBA00023117"/>
    </source>
</evidence>
<feature type="coiled-coil region" evidence="19">
    <location>
        <begin position="633"/>
        <end position="667"/>
    </location>
</feature>
<evidence type="ECO:0000256" key="5">
    <source>
        <dbReference type="ARBA" id="ARBA00022679"/>
    </source>
</evidence>
<dbReference type="Pfam" id="PF02135">
    <property type="entry name" value="zf-TAZ"/>
    <property type="match status" value="2"/>
</dbReference>
<evidence type="ECO:0000259" key="24">
    <source>
        <dbReference type="PROSITE" id="PS51727"/>
    </source>
</evidence>
<dbReference type="InterPro" id="IPR011011">
    <property type="entry name" value="Znf_FYVE_PHD"/>
</dbReference>
<evidence type="ECO:0000256" key="19">
    <source>
        <dbReference type="SAM" id="Coils"/>
    </source>
</evidence>
<dbReference type="InterPro" id="IPR000433">
    <property type="entry name" value="Znf_ZZ"/>
</dbReference>
<accession>A0A1E7FG71</accession>
<feature type="compositionally biased region" description="Polar residues" evidence="20">
    <location>
        <begin position="476"/>
        <end position="485"/>
    </location>
</feature>
<evidence type="ECO:0000256" key="10">
    <source>
        <dbReference type="ARBA" id="ARBA00023015"/>
    </source>
</evidence>
<protein>
    <recommendedName>
        <fullName evidence="3">histone acetyltransferase</fullName>
        <ecNumber evidence="3">2.3.1.48</ecNumber>
    </recommendedName>
</protein>
<dbReference type="CDD" id="cd02249">
    <property type="entry name" value="ZZ"/>
    <property type="match status" value="1"/>
</dbReference>
<keyword evidence="5" id="KW-0808">Transferase</keyword>
<dbReference type="Pfam" id="PF00439">
    <property type="entry name" value="Bromodomain"/>
    <property type="match status" value="1"/>
</dbReference>
<evidence type="ECO:0000256" key="2">
    <source>
        <dbReference type="ARBA" id="ARBA00004123"/>
    </source>
</evidence>
<dbReference type="GO" id="GO:0005667">
    <property type="term" value="C:transcription regulator complex"/>
    <property type="evidence" value="ECO:0007669"/>
    <property type="project" value="TreeGrafter"/>
</dbReference>
<keyword evidence="8" id="KW-0862">Zinc</keyword>
<gene>
    <name evidence="25" type="ORF">FRACYDRAFT_207494</name>
</gene>
<keyword evidence="9" id="KW-0156">Chromatin regulator</keyword>
<dbReference type="SMART" id="SM00551">
    <property type="entry name" value="ZnF_TAZ"/>
    <property type="match status" value="2"/>
</dbReference>
<evidence type="ECO:0000256" key="8">
    <source>
        <dbReference type="ARBA" id="ARBA00022833"/>
    </source>
</evidence>
<evidence type="ECO:0000256" key="13">
    <source>
        <dbReference type="ARBA" id="ARBA00023163"/>
    </source>
</evidence>
<evidence type="ECO:0000256" key="17">
    <source>
        <dbReference type="PROSITE-ProRule" id="PRU00035"/>
    </source>
</evidence>
<dbReference type="InterPro" id="IPR036427">
    <property type="entry name" value="Bromodomain-like_sf"/>
</dbReference>
<evidence type="ECO:0000313" key="26">
    <source>
        <dbReference type="Proteomes" id="UP000095751"/>
    </source>
</evidence>
<dbReference type="GO" id="GO:0003713">
    <property type="term" value="F:transcription coactivator activity"/>
    <property type="evidence" value="ECO:0007669"/>
    <property type="project" value="TreeGrafter"/>
</dbReference>
<keyword evidence="26" id="KW-1185">Reference proteome</keyword>
<dbReference type="EC" id="2.3.1.48" evidence="3"/>
<dbReference type="EMBL" id="KV784357">
    <property type="protein sequence ID" value="OEU17169.1"/>
    <property type="molecule type" value="Genomic_DNA"/>
</dbReference>
<dbReference type="InterPro" id="IPR036546">
    <property type="entry name" value="MED15_KIX"/>
</dbReference>
<dbReference type="GO" id="GO:0140297">
    <property type="term" value="F:DNA-binding transcription factor binding"/>
    <property type="evidence" value="ECO:0007669"/>
    <property type="project" value="UniProtKB-ARBA"/>
</dbReference>
<dbReference type="SUPFAM" id="SSF57903">
    <property type="entry name" value="FYVE/PHD zinc finger"/>
    <property type="match status" value="1"/>
</dbReference>
<dbReference type="InterPro" id="IPR013178">
    <property type="entry name" value="Histone_AcTrfase_Rtt109/CBP"/>
</dbReference>
<dbReference type="PANTHER" id="PTHR13808:SF1">
    <property type="entry name" value="HISTONE ACETYLTRANSFERASE"/>
    <property type="match status" value="1"/>
</dbReference>
<keyword evidence="12" id="KW-0010">Activator</keyword>
<feature type="compositionally biased region" description="Polar residues" evidence="20">
    <location>
        <begin position="211"/>
        <end position="276"/>
    </location>
</feature>
<dbReference type="PANTHER" id="PTHR13808">
    <property type="entry name" value="CBP/P300-RELATED"/>
    <property type="match status" value="1"/>
</dbReference>
<evidence type="ECO:0000259" key="22">
    <source>
        <dbReference type="PROSITE" id="PS50134"/>
    </source>
</evidence>